<feature type="non-terminal residue" evidence="1">
    <location>
        <position position="1"/>
    </location>
</feature>
<evidence type="ECO:0000313" key="1">
    <source>
        <dbReference type="EMBL" id="CAG7732894.1"/>
    </source>
</evidence>
<name>A0A8J2KBZ4_9HEXA</name>
<keyword evidence="2" id="KW-1185">Reference proteome</keyword>
<proteinExistence type="predicted"/>
<reference evidence="1" key="1">
    <citation type="submission" date="2021-06" db="EMBL/GenBank/DDBJ databases">
        <authorList>
            <person name="Hodson N. C."/>
            <person name="Mongue J. A."/>
            <person name="Jaron S. K."/>
        </authorList>
    </citation>
    <scope>NUCLEOTIDE SEQUENCE</scope>
</reference>
<protein>
    <submittedName>
        <fullName evidence="1">Uncharacterized protein</fullName>
    </submittedName>
</protein>
<dbReference type="EMBL" id="CAJVCH010239685">
    <property type="protein sequence ID" value="CAG7732894.1"/>
    <property type="molecule type" value="Genomic_DNA"/>
</dbReference>
<organism evidence="1 2">
    <name type="scientific">Allacma fusca</name>
    <dbReference type="NCBI Taxonomy" id="39272"/>
    <lineage>
        <taxon>Eukaryota</taxon>
        <taxon>Metazoa</taxon>
        <taxon>Ecdysozoa</taxon>
        <taxon>Arthropoda</taxon>
        <taxon>Hexapoda</taxon>
        <taxon>Collembola</taxon>
        <taxon>Symphypleona</taxon>
        <taxon>Sminthuridae</taxon>
        <taxon>Allacma</taxon>
    </lineage>
</organism>
<comment type="caution">
    <text evidence="1">The sequence shown here is derived from an EMBL/GenBank/DDBJ whole genome shotgun (WGS) entry which is preliminary data.</text>
</comment>
<gene>
    <name evidence="1" type="ORF">AFUS01_LOCUS21375</name>
</gene>
<sequence>MIQKSSKAYLIFWM</sequence>
<accession>A0A8J2KBZ4</accession>
<dbReference type="Proteomes" id="UP000708208">
    <property type="component" value="Unassembled WGS sequence"/>
</dbReference>
<evidence type="ECO:0000313" key="2">
    <source>
        <dbReference type="Proteomes" id="UP000708208"/>
    </source>
</evidence>